<dbReference type="CDD" id="cd05570">
    <property type="entry name" value="STKc_PKC"/>
    <property type="match status" value="1"/>
</dbReference>
<feature type="domain" description="Phorbol-ester/DAG-type" evidence="20">
    <location>
        <begin position="477"/>
        <end position="525"/>
    </location>
</feature>
<dbReference type="PROSITE" id="PS00108">
    <property type="entry name" value="PROTEIN_KINASE_ST"/>
    <property type="match status" value="1"/>
</dbReference>
<keyword evidence="24" id="KW-1185">Reference proteome</keyword>
<dbReference type="InterPro" id="IPR002219">
    <property type="entry name" value="PKC_DAG/PE"/>
</dbReference>
<dbReference type="PANTHER" id="PTHR24351">
    <property type="entry name" value="RIBOSOMAL PROTEIN S6 KINASE"/>
    <property type="match status" value="1"/>
</dbReference>
<dbReference type="SMART" id="SM00239">
    <property type="entry name" value="C2"/>
    <property type="match status" value="1"/>
</dbReference>
<dbReference type="GO" id="GO:0106310">
    <property type="term" value="F:protein serine kinase activity"/>
    <property type="evidence" value="ECO:0007669"/>
    <property type="project" value="RHEA"/>
</dbReference>
<dbReference type="SUPFAM" id="SSF56112">
    <property type="entry name" value="Protein kinase-like (PK-like)"/>
    <property type="match status" value="1"/>
</dbReference>
<dbReference type="InterPro" id="IPR000719">
    <property type="entry name" value="Prot_kinase_dom"/>
</dbReference>
<organism evidence="23 24">
    <name type="scientific">Spizellomyces punctatus (strain DAOM BR117)</name>
    <dbReference type="NCBI Taxonomy" id="645134"/>
    <lineage>
        <taxon>Eukaryota</taxon>
        <taxon>Fungi</taxon>
        <taxon>Fungi incertae sedis</taxon>
        <taxon>Chytridiomycota</taxon>
        <taxon>Chytridiomycota incertae sedis</taxon>
        <taxon>Chytridiomycetes</taxon>
        <taxon>Spizellomycetales</taxon>
        <taxon>Spizellomycetaceae</taxon>
        <taxon>Spizellomyces</taxon>
    </lineage>
</organism>
<dbReference type="PROSITE" id="PS50004">
    <property type="entry name" value="C2"/>
    <property type="match status" value="1"/>
</dbReference>
<evidence type="ECO:0000256" key="6">
    <source>
        <dbReference type="ARBA" id="ARBA00022723"/>
    </source>
</evidence>
<keyword evidence="7" id="KW-0677">Repeat</keyword>
<dbReference type="SUPFAM" id="SSF57889">
    <property type="entry name" value="Cysteine-rich domain"/>
    <property type="match status" value="2"/>
</dbReference>
<keyword evidence="8 16" id="KW-0547">Nucleotide-binding</keyword>
<feature type="domain" description="REM-1" evidence="22">
    <location>
        <begin position="1"/>
        <end position="67"/>
    </location>
</feature>
<dbReference type="RefSeq" id="XP_016610089.1">
    <property type="nucleotide sequence ID" value="XM_016750837.1"/>
</dbReference>
<dbReference type="GeneID" id="27686131"/>
<dbReference type="FunCoup" id="A0A0L0HMA3">
    <property type="interactions" value="231"/>
</dbReference>
<dbReference type="GO" id="GO:0008270">
    <property type="term" value="F:zinc ion binding"/>
    <property type="evidence" value="ECO:0007669"/>
    <property type="project" value="UniProtKB-KW"/>
</dbReference>
<dbReference type="InterPro" id="IPR035892">
    <property type="entry name" value="C2_domain_sf"/>
</dbReference>
<keyword evidence="15" id="KW-0175">Coiled coil</keyword>
<dbReference type="InterPro" id="IPR008271">
    <property type="entry name" value="Ser/Thr_kinase_AS"/>
</dbReference>
<comment type="catalytic activity">
    <reaction evidence="14">
        <text>L-seryl-[protein] + ATP = O-phospho-L-seryl-[protein] + ADP + H(+)</text>
        <dbReference type="Rhea" id="RHEA:17989"/>
        <dbReference type="Rhea" id="RHEA-COMP:9863"/>
        <dbReference type="Rhea" id="RHEA-COMP:11604"/>
        <dbReference type="ChEBI" id="CHEBI:15378"/>
        <dbReference type="ChEBI" id="CHEBI:29999"/>
        <dbReference type="ChEBI" id="CHEBI:30616"/>
        <dbReference type="ChEBI" id="CHEBI:83421"/>
        <dbReference type="ChEBI" id="CHEBI:456216"/>
        <dbReference type="EC" id="2.7.11.13"/>
    </reaction>
</comment>
<dbReference type="STRING" id="645134.A0A0L0HMA3"/>
<dbReference type="InterPro" id="IPR036274">
    <property type="entry name" value="HR1_rpt_sf"/>
</dbReference>
<feature type="compositionally biased region" description="Basic and acidic residues" evidence="17">
    <location>
        <begin position="622"/>
        <end position="639"/>
    </location>
</feature>
<evidence type="ECO:0000313" key="24">
    <source>
        <dbReference type="Proteomes" id="UP000053201"/>
    </source>
</evidence>
<evidence type="ECO:0000256" key="15">
    <source>
        <dbReference type="PROSITE-ProRule" id="PRU01207"/>
    </source>
</evidence>
<dbReference type="Pfam" id="PF00433">
    <property type="entry name" value="Pkinase_C"/>
    <property type="match status" value="1"/>
</dbReference>
<dbReference type="PROSITE" id="PS51860">
    <property type="entry name" value="REM_1"/>
    <property type="match status" value="2"/>
</dbReference>
<dbReference type="FunFam" id="3.30.60.20:FF:000064">
    <property type="entry name" value="Protein kinase C"/>
    <property type="match status" value="1"/>
</dbReference>
<evidence type="ECO:0000259" key="22">
    <source>
        <dbReference type="PROSITE" id="PS51860"/>
    </source>
</evidence>
<dbReference type="FunFam" id="1.10.510.10:FF:000101">
    <property type="entry name" value="Protein kinase C"/>
    <property type="match status" value="1"/>
</dbReference>
<evidence type="ECO:0000256" key="9">
    <source>
        <dbReference type="ARBA" id="ARBA00022771"/>
    </source>
</evidence>
<dbReference type="CDD" id="cd20822">
    <property type="entry name" value="C1_ScPKC1-like_rpt1"/>
    <property type="match status" value="1"/>
</dbReference>
<dbReference type="PROSITE" id="PS00107">
    <property type="entry name" value="PROTEIN_KINASE_ATP"/>
    <property type="match status" value="1"/>
</dbReference>
<protein>
    <recommendedName>
        <fullName evidence="2">protein kinase C</fullName>
        <ecNumber evidence="2">2.7.11.13</ecNumber>
    </recommendedName>
</protein>
<feature type="domain" description="C2" evidence="18">
    <location>
        <begin position="284"/>
        <end position="393"/>
    </location>
</feature>
<evidence type="ECO:0000313" key="23">
    <source>
        <dbReference type="EMBL" id="KND02050.1"/>
    </source>
</evidence>
<dbReference type="Gene3D" id="3.30.200.20">
    <property type="entry name" value="Phosphorylase Kinase, domain 1"/>
    <property type="match status" value="1"/>
</dbReference>
<dbReference type="VEuPathDB" id="FungiDB:SPPG_02554"/>
<dbReference type="InterPro" id="IPR017441">
    <property type="entry name" value="Protein_kinase_ATP_BS"/>
</dbReference>
<dbReference type="PROSITE" id="PS50081">
    <property type="entry name" value="ZF_DAG_PE_2"/>
    <property type="match status" value="2"/>
</dbReference>
<keyword evidence="12 16" id="KW-0067">ATP-binding</keyword>
<evidence type="ECO:0000256" key="2">
    <source>
        <dbReference type="ARBA" id="ARBA00012429"/>
    </source>
</evidence>
<dbReference type="InParanoid" id="A0A0L0HMA3"/>
<dbReference type="OrthoDB" id="63267at2759"/>
<evidence type="ECO:0000259" key="21">
    <source>
        <dbReference type="PROSITE" id="PS51285"/>
    </source>
</evidence>
<keyword evidence="10 23" id="KW-0418">Kinase</keyword>
<evidence type="ECO:0000259" key="19">
    <source>
        <dbReference type="PROSITE" id="PS50011"/>
    </source>
</evidence>
<dbReference type="SMART" id="SM00742">
    <property type="entry name" value="Hr1"/>
    <property type="match status" value="2"/>
</dbReference>
<dbReference type="SMART" id="SM00220">
    <property type="entry name" value="S_TKc"/>
    <property type="match status" value="1"/>
</dbReference>
<dbReference type="Gene3D" id="3.30.60.20">
    <property type="match status" value="2"/>
</dbReference>
<evidence type="ECO:0000256" key="7">
    <source>
        <dbReference type="ARBA" id="ARBA00022737"/>
    </source>
</evidence>
<dbReference type="SUPFAM" id="SSF49562">
    <property type="entry name" value="C2 domain (Calcium/lipid-binding domain, CaLB)"/>
    <property type="match status" value="1"/>
</dbReference>
<evidence type="ECO:0000256" key="10">
    <source>
        <dbReference type="ARBA" id="ARBA00022777"/>
    </source>
</evidence>
<evidence type="ECO:0000256" key="17">
    <source>
        <dbReference type="SAM" id="MobiDB-lite"/>
    </source>
</evidence>
<feature type="region of interest" description="Disordered" evidence="17">
    <location>
        <begin position="270"/>
        <end position="295"/>
    </location>
</feature>
<dbReference type="PROSITE" id="PS51285">
    <property type="entry name" value="AGC_KINASE_CTER"/>
    <property type="match status" value="1"/>
</dbReference>
<feature type="compositionally biased region" description="Polar residues" evidence="17">
    <location>
        <begin position="278"/>
        <end position="293"/>
    </location>
</feature>
<dbReference type="InterPro" id="IPR000961">
    <property type="entry name" value="AGC-kinase_C"/>
</dbReference>
<keyword evidence="6" id="KW-0479">Metal-binding</keyword>
<evidence type="ECO:0000259" key="20">
    <source>
        <dbReference type="PROSITE" id="PS50081"/>
    </source>
</evidence>
<dbReference type="InterPro" id="IPR046349">
    <property type="entry name" value="C1-like_sf"/>
</dbReference>
<feature type="domain" description="Protein kinase" evidence="19">
    <location>
        <begin position="715"/>
        <end position="974"/>
    </location>
</feature>
<dbReference type="AlphaFoldDB" id="A0A0L0HMA3"/>
<evidence type="ECO:0000256" key="1">
    <source>
        <dbReference type="ARBA" id="ARBA00005490"/>
    </source>
</evidence>
<accession>A0A0L0HMA3</accession>
<dbReference type="Pfam" id="PF00069">
    <property type="entry name" value="Pkinase"/>
    <property type="match status" value="1"/>
</dbReference>
<dbReference type="Pfam" id="PF02185">
    <property type="entry name" value="HR1"/>
    <property type="match status" value="2"/>
</dbReference>
<dbReference type="InterPro" id="IPR011009">
    <property type="entry name" value="Kinase-like_dom_sf"/>
</dbReference>
<dbReference type="eggNOG" id="KOG0694">
    <property type="taxonomic scope" value="Eukaryota"/>
</dbReference>
<dbReference type="SMART" id="SM00109">
    <property type="entry name" value="C1"/>
    <property type="match status" value="2"/>
</dbReference>
<feature type="compositionally biased region" description="Polar residues" evidence="17">
    <location>
        <begin position="101"/>
        <end position="111"/>
    </location>
</feature>
<evidence type="ECO:0000256" key="4">
    <source>
        <dbReference type="ARBA" id="ARBA00022553"/>
    </source>
</evidence>
<comment type="catalytic activity">
    <reaction evidence="13">
        <text>L-threonyl-[protein] + ATP = O-phospho-L-threonyl-[protein] + ADP + H(+)</text>
        <dbReference type="Rhea" id="RHEA:46608"/>
        <dbReference type="Rhea" id="RHEA-COMP:11060"/>
        <dbReference type="Rhea" id="RHEA-COMP:11605"/>
        <dbReference type="ChEBI" id="CHEBI:15378"/>
        <dbReference type="ChEBI" id="CHEBI:30013"/>
        <dbReference type="ChEBI" id="CHEBI:30616"/>
        <dbReference type="ChEBI" id="CHEBI:61977"/>
        <dbReference type="ChEBI" id="CHEBI:456216"/>
        <dbReference type="EC" id="2.7.11.13"/>
    </reaction>
</comment>
<feature type="domain" description="REM-1" evidence="22">
    <location>
        <begin position="186"/>
        <end position="265"/>
    </location>
</feature>
<name>A0A0L0HMA3_SPIPD</name>
<dbReference type="InterPro" id="IPR017892">
    <property type="entry name" value="Pkinase_C"/>
</dbReference>
<feature type="region of interest" description="Disordered" evidence="17">
    <location>
        <begin position="88"/>
        <end position="121"/>
    </location>
</feature>
<feature type="domain" description="AGC-kinase C-terminal" evidence="21">
    <location>
        <begin position="975"/>
        <end position="1045"/>
    </location>
</feature>
<reference evidence="23 24" key="1">
    <citation type="submission" date="2009-08" db="EMBL/GenBank/DDBJ databases">
        <title>The Genome Sequence of Spizellomyces punctatus strain DAOM BR117.</title>
        <authorList>
            <consortium name="The Broad Institute Genome Sequencing Platform"/>
            <person name="Russ C."/>
            <person name="Cuomo C."/>
            <person name="Shea T."/>
            <person name="Young S.K."/>
            <person name="Zeng Q."/>
            <person name="Koehrsen M."/>
            <person name="Haas B."/>
            <person name="Borodovsky M."/>
            <person name="Guigo R."/>
            <person name="Alvarado L."/>
            <person name="Berlin A."/>
            <person name="Bochicchio J."/>
            <person name="Borenstein D."/>
            <person name="Chapman S."/>
            <person name="Chen Z."/>
            <person name="Engels R."/>
            <person name="Freedman E."/>
            <person name="Gellesch M."/>
            <person name="Goldberg J."/>
            <person name="Griggs A."/>
            <person name="Gujja S."/>
            <person name="Heiman D."/>
            <person name="Hepburn T."/>
            <person name="Howarth C."/>
            <person name="Jen D."/>
            <person name="Larson L."/>
            <person name="Lewis B."/>
            <person name="Mehta T."/>
            <person name="Park D."/>
            <person name="Pearson M."/>
            <person name="Roberts A."/>
            <person name="Saif S."/>
            <person name="Shenoy N."/>
            <person name="Sisk P."/>
            <person name="Stolte C."/>
            <person name="Sykes S."/>
            <person name="Thomson T."/>
            <person name="Walk T."/>
            <person name="White J."/>
            <person name="Yandava C."/>
            <person name="Burger G."/>
            <person name="Gray M.W."/>
            <person name="Holland P.W.H."/>
            <person name="King N."/>
            <person name="Lang F.B.F."/>
            <person name="Roger A.J."/>
            <person name="Ruiz-Trillo I."/>
            <person name="Lander E."/>
            <person name="Nusbaum C."/>
        </authorList>
    </citation>
    <scope>NUCLEOTIDE SEQUENCE [LARGE SCALE GENOMIC DNA]</scope>
    <source>
        <strain evidence="23 24">DAOM BR117</strain>
    </source>
</reference>
<dbReference type="InterPro" id="IPR011072">
    <property type="entry name" value="HR1_rho-bd"/>
</dbReference>
<dbReference type="Gene3D" id="1.10.287.160">
    <property type="entry name" value="HR1 repeat"/>
    <property type="match status" value="2"/>
</dbReference>
<proteinExistence type="inferred from homology"/>
<feature type="compositionally biased region" description="Basic and acidic residues" evidence="17">
    <location>
        <begin position="88"/>
        <end position="100"/>
    </location>
</feature>
<dbReference type="Proteomes" id="UP000053201">
    <property type="component" value="Unassembled WGS sequence"/>
</dbReference>
<sequence>MDLDGKIADLRNKIEIEKKCKEGAEHMLQQLKDPNALQQCEMNVFDSLRRLDFLNRELQKLESRKRVQSGDSGIRGLDSGDLQTEDFSHSAAEMRQKRNSDPGSYQETAFNESARPSFYGDNRTGRMSLTATMLGAILNTFGVRGRSGHSTPKSTAASSSSSLNSIAAPDSSGSGGHALTQFDYLRRDTPITSEKVKYKLQEVKFKLDVEQKVKTGTERMRQALAEDSDADPKRRLEVEEKMAEANAKVAILHKAQQRYQGLYVQEDEEKREAPLDVENTSGLAPSSSGQSVKTMRRPATGRLKIRLVAATGLPGRKSAKSETYASIRIDGVQKAQSKPSRGKWNDDFDIPIDKAQEVEIAIYEKGSSVLALLWFKLWELEEELRVRSLGPSLPRDNSAHSVAGGAHTVGLRRDSISDGQHPPAHHHQEGVEAWLEMEPGGQLLVKLNFVPESSKAKRRKDGLLRRKPVQKVFPKRGHKFVAMQFYQVMKCAVCGEFLMSAQGYQCQLCKFTCHKKCQDRVLTKCITKANEDVDEDADANGTGYNQLLKHRIPHRFESSTTGMSASWCCHCGYMLPFGKKQSLRCTECSATCHKECMHLVPNFCGLKPQLINQMKSAIDQAERVRKEKGVMRSEMERQKQQQLLQQQQQQQLQQQQLQQQQQQQPAAPSRTDSANAMLQAGDRLTIPAGPVAVANTRVDSVVGGAGPKGIGLDDFTFIAVLGKGNFGKVLLARERYSNQLYAIKVLKKEFIIENDEVESTKAEKRVFLTANAERHPFLVNLHSCFQTESRIYFVMEYVSGGDLMWHIQHQQFSEKRAKFYAAEVLLALEYFHRNNIVYRDLKLDNILLSLGGHIKIADYGLCKENMPYGATTSTFCGTPEFMAPEILLDKPYGRAVDWWAFGVLIYEMLLGQSPFRGEDEEEIFEAILEDEILYPVNMAKDAVSLLQKLLTKDPSKRLGGGRGDAEDIKRHPFFKGVDWDAMLQLKLPPPYYPKISSPEDVSNFDEEFTRESPVLTPCNSVLSAADQADFRGFSYISEWAETSRAQVLSALAGRR</sequence>
<dbReference type="GO" id="GO:0007165">
    <property type="term" value="P:signal transduction"/>
    <property type="evidence" value="ECO:0007669"/>
    <property type="project" value="InterPro"/>
</dbReference>
<feature type="region of interest" description="Disordered" evidence="17">
    <location>
        <begin position="622"/>
        <end position="642"/>
    </location>
</feature>
<dbReference type="Pfam" id="PF00130">
    <property type="entry name" value="C1_1"/>
    <property type="match status" value="2"/>
</dbReference>
<dbReference type="PROSITE" id="PS00479">
    <property type="entry name" value="ZF_DAG_PE_1"/>
    <property type="match status" value="1"/>
</dbReference>
<feature type="region of interest" description="Disordered" evidence="17">
    <location>
        <begin position="64"/>
        <end position="83"/>
    </location>
</feature>
<keyword evidence="5" id="KW-0808">Transferase</keyword>
<evidence type="ECO:0000256" key="3">
    <source>
        <dbReference type="ARBA" id="ARBA00022527"/>
    </source>
</evidence>
<feature type="region of interest" description="Disordered" evidence="17">
    <location>
        <begin position="144"/>
        <end position="177"/>
    </location>
</feature>
<dbReference type="GO" id="GO:0005524">
    <property type="term" value="F:ATP binding"/>
    <property type="evidence" value="ECO:0007669"/>
    <property type="project" value="UniProtKB-UniRule"/>
</dbReference>
<evidence type="ECO:0000259" key="18">
    <source>
        <dbReference type="PROSITE" id="PS50004"/>
    </source>
</evidence>
<dbReference type="SMART" id="SM00133">
    <property type="entry name" value="S_TK_X"/>
    <property type="match status" value="1"/>
</dbReference>
<dbReference type="EMBL" id="KQ257453">
    <property type="protein sequence ID" value="KND02050.1"/>
    <property type="molecule type" value="Genomic_DNA"/>
</dbReference>
<keyword evidence="3" id="KW-0723">Serine/threonine-protein kinase</keyword>
<evidence type="ECO:0000256" key="5">
    <source>
        <dbReference type="ARBA" id="ARBA00022679"/>
    </source>
</evidence>
<comment type="similarity">
    <text evidence="1">Belongs to the protein kinase superfamily. AGC Ser/Thr protein kinase family. PKC subfamily.</text>
</comment>
<feature type="compositionally biased region" description="Low complexity" evidence="17">
    <location>
        <begin position="154"/>
        <end position="172"/>
    </location>
</feature>
<dbReference type="PROSITE" id="PS50011">
    <property type="entry name" value="PROTEIN_KINASE_DOM"/>
    <property type="match status" value="1"/>
</dbReference>
<dbReference type="SUPFAM" id="SSF46585">
    <property type="entry name" value="HR1 repeat"/>
    <property type="match status" value="2"/>
</dbReference>
<dbReference type="FunFam" id="3.30.200.20:FF:000103">
    <property type="entry name" value="Protein kinase C"/>
    <property type="match status" value="1"/>
</dbReference>
<dbReference type="PRINTS" id="PR00008">
    <property type="entry name" value="DAGPEDOMAIN"/>
</dbReference>
<evidence type="ECO:0000256" key="13">
    <source>
        <dbReference type="ARBA" id="ARBA00047272"/>
    </source>
</evidence>
<evidence type="ECO:0000256" key="14">
    <source>
        <dbReference type="ARBA" id="ARBA00047470"/>
    </source>
</evidence>
<dbReference type="EC" id="2.7.11.13" evidence="2"/>
<dbReference type="InterPro" id="IPR000008">
    <property type="entry name" value="C2_dom"/>
</dbReference>
<feature type="domain" description="Phorbol-ester/DAG-type" evidence="20">
    <location>
        <begin position="553"/>
        <end position="604"/>
    </location>
</feature>
<gene>
    <name evidence="23" type="ORF">SPPG_02554</name>
</gene>
<keyword evidence="9" id="KW-0863">Zinc-finger</keyword>
<dbReference type="Gene3D" id="1.10.510.10">
    <property type="entry name" value="Transferase(Phosphotransferase) domain 1"/>
    <property type="match status" value="1"/>
</dbReference>
<evidence type="ECO:0000256" key="12">
    <source>
        <dbReference type="ARBA" id="ARBA00022840"/>
    </source>
</evidence>
<evidence type="ECO:0000256" key="16">
    <source>
        <dbReference type="PROSITE-ProRule" id="PRU10141"/>
    </source>
</evidence>
<dbReference type="InterPro" id="IPR020454">
    <property type="entry name" value="DAG/PE-bd"/>
</dbReference>
<dbReference type="GO" id="GO:0004697">
    <property type="term" value="F:diacylglycerol-dependent serine/threonine kinase activity"/>
    <property type="evidence" value="ECO:0007669"/>
    <property type="project" value="UniProtKB-EC"/>
</dbReference>
<evidence type="ECO:0000256" key="11">
    <source>
        <dbReference type="ARBA" id="ARBA00022833"/>
    </source>
</evidence>
<dbReference type="OMA" id="MSMVMAN"/>
<keyword evidence="11" id="KW-0862">Zinc</keyword>
<dbReference type="CDD" id="cd20823">
    <property type="entry name" value="C1_ScPKC1-like_rpt2"/>
    <property type="match status" value="1"/>
</dbReference>
<evidence type="ECO:0000256" key="8">
    <source>
        <dbReference type="ARBA" id="ARBA00022741"/>
    </source>
</evidence>
<keyword evidence="4" id="KW-0597">Phosphoprotein</keyword>
<feature type="binding site" evidence="16">
    <location>
        <position position="744"/>
    </location>
    <ligand>
        <name>ATP</name>
        <dbReference type="ChEBI" id="CHEBI:30616"/>
    </ligand>
</feature>